<dbReference type="InterPro" id="IPR022641">
    <property type="entry name" value="CheR_N"/>
</dbReference>
<dbReference type="PROSITE" id="PS50123">
    <property type="entry name" value="CHER"/>
    <property type="match status" value="1"/>
</dbReference>
<dbReference type="InterPro" id="IPR022642">
    <property type="entry name" value="CheR_C"/>
</dbReference>
<evidence type="ECO:0000259" key="1">
    <source>
        <dbReference type="PROSITE" id="PS50123"/>
    </source>
</evidence>
<dbReference type="InterPro" id="IPR029063">
    <property type="entry name" value="SAM-dependent_MTases_sf"/>
</dbReference>
<dbReference type="RefSeq" id="WP_224196474.1">
    <property type="nucleotide sequence ID" value="NZ_JAIRAU010000049.1"/>
</dbReference>
<organism evidence="2 3">
    <name type="scientific">Nannocystis pusilla</name>
    <dbReference type="NCBI Taxonomy" id="889268"/>
    <lineage>
        <taxon>Bacteria</taxon>
        <taxon>Pseudomonadati</taxon>
        <taxon>Myxococcota</taxon>
        <taxon>Polyangia</taxon>
        <taxon>Nannocystales</taxon>
        <taxon>Nannocystaceae</taxon>
        <taxon>Nannocystis</taxon>
    </lineage>
</organism>
<proteinExistence type="predicted"/>
<reference evidence="2" key="1">
    <citation type="submission" date="2021-08" db="EMBL/GenBank/DDBJ databases">
        <authorList>
            <person name="Stevens D.C."/>
        </authorList>
    </citation>
    <scope>NUCLEOTIDE SEQUENCE</scope>
    <source>
        <strain evidence="2">DSM 53165</strain>
    </source>
</reference>
<dbReference type="PANTHER" id="PTHR24422:SF8">
    <property type="entry name" value="CHEMOTAXIS PROTEIN"/>
    <property type="match status" value="1"/>
</dbReference>
<protein>
    <submittedName>
        <fullName evidence="2">Protein-glutamate O-methyltransferase CheR</fullName>
    </submittedName>
</protein>
<gene>
    <name evidence="2" type="ORF">K7C98_36385</name>
</gene>
<dbReference type="PRINTS" id="PR00996">
    <property type="entry name" value="CHERMTFRASE"/>
</dbReference>
<dbReference type="EMBL" id="JAIRAU010000049">
    <property type="protein sequence ID" value="MBZ5714741.1"/>
    <property type="molecule type" value="Genomic_DNA"/>
</dbReference>
<dbReference type="InterPro" id="IPR050903">
    <property type="entry name" value="Bact_Chemotaxis_MeTrfase"/>
</dbReference>
<evidence type="ECO:0000313" key="2">
    <source>
        <dbReference type="EMBL" id="MBZ5714741.1"/>
    </source>
</evidence>
<dbReference type="SMART" id="SM00138">
    <property type="entry name" value="MeTrc"/>
    <property type="match status" value="1"/>
</dbReference>
<feature type="domain" description="CheR-type methyltransferase" evidence="1">
    <location>
        <begin position="13"/>
        <end position="289"/>
    </location>
</feature>
<dbReference type="Proteomes" id="UP001139031">
    <property type="component" value="Unassembled WGS sequence"/>
</dbReference>
<dbReference type="SUPFAM" id="SSF53335">
    <property type="entry name" value="S-adenosyl-L-methionine-dependent methyltransferases"/>
    <property type="match status" value="1"/>
</dbReference>
<keyword evidence="3" id="KW-1185">Reference proteome</keyword>
<dbReference type="Gene3D" id="3.40.50.150">
    <property type="entry name" value="Vaccinia Virus protein VP39"/>
    <property type="match status" value="1"/>
</dbReference>
<evidence type="ECO:0000313" key="3">
    <source>
        <dbReference type="Proteomes" id="UP001139031"/>
    </source>
</evidence>
<accession>A0ABS7U2Q6</accession>
<dbReference type="InterPro" id="IPR000780">
    <property type="entry name" value="CheR_MeTrfase"/>
</dbReference>
<dbReference type="Pfam" id="PF03705">
    <property type="entry name" value="CheR_N"/>
    <property type="match status" value="1"/>
</dbReference>
<dbReference type="SUPFAM" id="SSF47757">
    <property type="entry name" value="Chemotaxis receptor methyltransferase CheR, N-terminal domain"/>
    <property type="match status" value="1"/>
</dbReference>
<sequence>MAEEPIHVLSVAALRPPSELEQLELDLLLLAIHRRYGLDFRDYARASLRRRIWNQIRAERLPTVTALQERILHDVAAMERLRLALSVRVTAMFRDPSFYRALREQVVPLLRERPRLRIWHAGCSTGEEAYSMAILLEEEGLYERTRLYATDINEELVRAARAGIFPIEVMQEYTANYLQSGAHGQFSDYYTARYDRAIVKQALRRNIAFERHDLVAGVGLGRFDLIVCRNVLIYFNAELQGRVHRLLHASLEDHGLLALGRKESLIGSPHERDYEAIDARERLYRRRAG</sequence>
<dbReference type="Pfam" id="PF01739">
    <property type="entry name" value="CheR"/>
    <property type="match status" value="1"/>
</dbReference>
<dbReference type="PANTHER" id="PTHR24422">
    <property type="entry name" value="CHEMOTAXIS PROTEIN METHYLTRANSFERASE"/>
    <property type="match status" value="1"/>
</dbReference>
<comment type="caution">
    <text evidence="2">The sequence shown here is derived from an EMBL/GenBank/DDBJ whole genome shotgun (WGS) entry which is preliminary data.</text>
</comment>
<name>A0ABS7U2Q6_9BACT</name>